<feature type="compositionally biased region" description="Basic and acidic residues" evidence="1">
    <location>
        <begin position="23"/>
        <end position="32"/>
    </location>
</feature>
<sequence length="116" mass="13050">MEAVRGLPRDSLTTDPWGSRLPDPSERPDRPDVLRLPAVRNARHPLFYDPAGSAHSREMHANLLIGLARCEPETDIPPVAVIPESCCSTNFGKRLYSILVYLLFLKNMLFPEKVII</sequence>
<comment type="caution">
    <text evidence="2">The sequence shown here is derived from an EMBL/GenBank/DDBJ whole genome shotgun (WGS) entry which is preliminary data.</text>
</comment>
<name>A0A834M5I6_RHYFE</name>
<evidence type="ECO:0000313" key="3">
    <source>
        <dbReference type="Proteomes" id="UP000625711"/>
    </source>
</evidence>
<dbReference type="EMBL" id="JAACXV010014583">
    <property type="protein sequence ID" value="KAF7265874.1"/>
    <property type="molecule type" value="Genomic_DNA"/>
</dbReference>
<dbReference type="Proteomes" id="UP000625711">
    <property type="component" value="Unassembled WGS sequence"/>
</dbReference>
<reference evidence="2" key="1">
    <citation type="submission" date="2020-08" db="EMBL/GenBank/DDBJ databases">
        <title>Genome sequencing and assembly of the red palm weevil Rhynchophorus ferrugineus.</title>
        <authorList>
            <person name="Dias G.B."/>
            <person name="Bergman C.M."/>
            <person name="Manee M."/>
        </authorList>
    </citation>
    <scope>NUCLEOTIDE SEQUENCE</scope>
    <source>
        <strain evidence="2">AA-2017</strain>
        <tissue evidence="2">Whole larva</tissue>
    </source>
</reference>
<keyword evidence="3" id="KW-1185">Reference proteome</keyword>
<organism evidence="2 3">
    <name type="scientific">Rhynchophorus ferrugineus</name>
    <name type="common">Red palm weevil</name>
    <name type="synonym">Curculio ferrugineus</name>
    <dbReference type="NCBI Taxonomy" id="354439"/>
    <lineage>
        <taxon>Eukaryota</taxon>
        <taxon>Metazoa</taxon>
        <taxon>Ecdysozoa</taxon>
        <taxon>Arthropoda</taxon>
        <taxon>Hexapoda</taxon>
        <taxon>Insecta</taxon>
        <taxon>Pterygota</taxon>
        <taxon>Neoptera</taxon>
        <taxon>Endopterygota</taxon>
        <taxon>Coleoptera</taxon>
        <taxon>Polyphaga</taxon>
        <taxon>Cucujiformia</taxon>
        <taxon>Curculionidae</taxon>
        <taxon>Dryophthorinae</taxon>
        <taxon>Rhynchophorus</taxon>
    </lineage>
</organism>
<evidence type="ECO:0000256" key="1">
    <source>
        <dbReference type="SAM" id="MobiDB-lite"/>
    </source>
</evidence>
<evidence type="ECO:0000313" key="2">
    <source>
        <dbReference type="EMBL" id="KAF7265874.1"/>
    </source>
</evidence>
<dbReference type="AlphaFoldDB" id="A0A834M5I6"/>
<accession>A0A834M5I6</accession>
<gene>
    <name evidence="2" type="ORF">GWI33_020742</name>
</gene>
<feature type="region of interest" description="Disordered" evidence="1">
    <location>
        <begin position="1"/>
        <end position="32"/>
    </location>
</feature>
<protein>
    <submittedName>
        <fullName evidence="2">Uncharacterized protein</fullName>
    </submittedName>
</protein>
<proteinExistence type="predicted"/>